<dbReference type="Proteomes" id="UP001443914">
    <property type="component" value="Unassembled WGS sequence"/>
</dbReference>
<name>A0AAW1I7V2_SAPOF</name>
<proteinExistence type="predicted"/>
<evidence type="ECO:0000313" key="3">
    <source>
        <dbReference type="Proteomes" id="UP001443914"/>
    </source>
</evidence>
<dbReference type="AlphaFoldDB" id="A0AAW1I7V2"/>
<dbReference type="GO" id="GO:0016740">
    <property type="term" value="F:transferase activity"/>
    <property type="evidence" value="ECO:0007669"/>
    <property type="project" value="UniProtKB-KW"/>
</dbReference>
<protein>
    <submittedName>
        <fullName evidence="2">Uncharacterized protein</fullName>
    </submittedName>
</protein>
<sequence>MANNENNPKLKIISDCFIKPKFDVNQSKTPHYLSSNDLFQLSTSYMHRGLLYAKPASSLSLSLSFIDSFVDNLKQSISLALVDFYPLSGRLETVKYPDDHSSWVYVNCNTGLGSRFIHATTMEGCNLRISNIVTCYESISRFMWSLFDAGELNVVNHDGHSRALLSIQVTDLVDGVFIGFTMNHSVGDGMSLWCFINALSKIFMNQMSSNNNIDVNNNVEKPVFKGVFSDGYGPIIKHPYMDPSEFITRLEVDPRLRLRIFHFSAGSIATLKAQTNEKSDNVKISSFQALAAFVWISITRARNQPDDSSTNCWLTADTRPKHDPILSPNHFGNFVHLIRVTSKVNDLMSNGLGRASMLLHKEVMGLDNQVIRANLKARDETPQVAQLTQISKYFGDNPPLIFTGSMRFDAYGPEFGLGKAVATRPGYSTWMNGRIVVDPGYEGGGSVDLHVCLLSEIMDVLEFDNEFMSYVS</sequence>
<dbReference type="Pfam" id="PF02458">
    <property type="entry name" value="Transferase"/>
    <property type="match status" value="1"/>
</dbReference>
<reference evidence="2" key="1">
    <citation type="submission" date="2024-03" db="EMBL/GenBank/DDBJ databases">
        <title>WGS assembly of Saponaria officinalis var. Norfolk2.</title>
        <authorList>
            <person name="Jenkins J."/>
            <person name="Shu S."/>
            <person name="Grimwood J."/>
            <person name="Barry K."/>
            <person name="Goodstein D."/>
            <person name="Schmutz J."/>
            <person name="Leebens-Mack J."/>
            <person name="Osbourn A."/>
        </authorList>
    </citation>
    <scope>NUCLEOTIDE SEQUENCE [LARGE SCALE GENOMIC DNA]</scope>
    <source>
        <strain evidence="2">JIC</strain>
    </source>
</reference>
<dbReference type="InterPro" id="IPR051283">
    <property type="entry name" value="Sec_Metabolite_Acyltrans"/>
</dbReference>
<keyword evidence="3" id="KW-1185">Reference proteome</keyword>
<evidence type="ECO:0000256" key="1">
    <source>
        <dbReference type="ARBA" id="ARBA00022679"/>
    </source>
</evidence>
<gene>
    <name evidence="2" type="ORF">RND81_10G240600</name>
</gene>
<dbReference type="Gene3D" id="3.30.559.10">
    <property type="entry name" value="Chloramphenicol acetyltransferase-like domain"/>
    <property type="match status" value="2"/>
</dbReference>
<comment type="caution">
    <text evidence="2">The sequence shown here is derived from an EMBL/GenBank/DDBJ whole genome shotgun (WGS) entry which is preliminary data.</text>
</comment>
<dbReference type="PANTHER" id="PTHR31896">
    <property type="entry name" value="FAMILY REGULATORY PROTEIN, PUTATIVE (AFU_ORTHOLOGUE AFUA_3G14730)-RELATED"/>
    <property type="match status" value="1"/>
</dbReference>
<keyword evidence="1" id="KW-0808">Transferase</keyword>
<dbReference type="InterPro" id="IPR023213">
    <property type="entry name" value="CAT-like_dom_sf"/>
</dbReference>
<dbReference type="PANTHER" id="PTHR31896:SF12">
    <property type="entry name" value="HXXXD-TYPE ACYL-TRANSFERASE FAMILY PROTEIN"/>
    <property type="match status" value="1"/>
</dbReference>
<evidence type="ECO:0000313" key="2">
    <source>
        <dbReference type="EMBL" id="KAK9684895.1"/>
    </source>
</evidence>
<organism evidence="2 3">
    <name type="scientific">Saponaria officinalis</name>
    <name type="common">Common soapwort</name>
    <name type="synonym">Lychnis saponaria</name>
    <dbReference type="NCBI Taxonomy" id="3572"/>
    <lineage>
        <taxon>Eukaryota</taxon>
        <taxon>Viridiplantae</taxon>
        <taxon>Streptophyta</taxon>
        <taxon>Embryophyta</taxon>
        <taxon>Tracheophyta</taxon>
        <taxon>Spermatophyta</taxon>
        <taxon>Magnoliopsida</taxon>
        <taxon>eudicotyledons</taxon>
        <taxon>Gunneridae</taxon>
        <taxon>Pentapetalae</taxon>
        <taxon>Caryophyllales</taxon>
        <taxon>Caryophyllaceae</taxon>
        <taxon>Caryophylleae</taxon>
        <taxon>Saponaria</taxon>
    </lineage>
</organism>
<accession>A0AAW1I7V2</accession>
<dbReference type="EMBL" id="JBDFQZ010000010">
    <property type="protein sequence ID" value="KAK9684895.1"/>
    <property type="molecule type" value="Genomic_DNA"/>
</dbReference>